<gene>
    <name evidence="2" type="ORF">AA23TX_08970</name>
</gene>
<accession>A0A6I8M943</accession>
<dbReference type="RefSeq" id="WP_155548786.1">
    <property type="nucleotide sequence ID" value="NZ_CABVGP010000003.1"/>
</dbReference>
<dbReference type="AlphaFoldDB" id="A0A6I8M943"/>
<proteinExistence type="predicted"/>
<evidence type="ECO:0000313" key="2">
    <source>
        <dbReference type="EMBL" id="VVJ24094.1"/>
    </source>
</evidence>
<evidence type="ECO:0000313" key="3">
    <source>
        <dbReference type="Proteomes" id="UP000399805"/>
    </source>
</evidence>
<protein>
    <submittedName>
        <fullName evidence="2">Uncharacterized protein</fullName>
    </submittedName>
</protein>
<dbReference type="Proteomes" id="UP000399805">
    <property type="component" value="Unassembled WGS sequence"/>
</dbReference>
<sequence>MYLDAQADDLGGQSFNPEGTLTYSHHPGGFGFRVAVEVAPGDDATRRRGVMFVTVSAGQRVNGGAG</sequence>
<evidence type="ECO:0000256" key="1">
    <source>
        <dbReference type="SAM" id="MobiDB-lite"/>
    </source>
</evidence>
<reference evidence="2 3" key="1">
    <citation type="submission" date="2019-09" db="EMBL/GenBank/DDBJ databases">
        <authorList>
            <person name="Leyn A S."/>
        </authorList>
    </citation>
    <scope>NUCLEOTIDE SEQUENCE [LARGE SCALE GENOMIC DNA]</scope>
    <source>
        <strain evidence="2">AA231_1</strain>
    </source>
</reference>
<name>A0A6I8M943_9PSEU</name>
<dbReference type="EMBL" id="CABVGP010000003">
    <property type="protein sequence ID" value="VVJ24094.1"/>
    <property type="molecule type" value="Genomic_DNA"/>
</dbReference>
<feature type="compositionally biased region" description="Polar residues" evidence="1">
    <location>
        <begin position="13"/>
        <end position="22"/>
    </location>
</feature>
<feature type="region of interest" description="Disordered" evidence="1">
    <location>
        <begin position="1"/>
        <end position="22"/>
    </location>
</feature>
<keyword evidence="3" id="KW-1185">Reference proteome</keyword>
<organism evidence="2 3">
    <name type="scientific">Amycolatopsis camponoti</name>
    <dbReference type="NCBI Taxonomy" id="2606593"/>
    <lineage>
        <taxon>Bacteria</taxon>
        <taxon>Bacillati</taxon>
        <taxon>Actinomycetota</taxon>
        <taxon>Actinomycetes</taxon>
        <taxon>Pseudonocardiales</taxon>
        <taxon>Pseudonocardiaceae</taxon>
        <taxon>Amycolatopsis</taxon>
    </lineage>
</organism>